<evidence type="ECO:0000313" key="8">
    <source>
        <dbReference type="Proteomes" id="UP000261520"/>
    </source>
</evidence>
<dbReference type="AlphaFoldDB" id="A0A3B4ADY5"/>
<dbReference type="PROSITE" id="PS50850">
    <property type="entry name" value="MFS"/>
    <property type="match status" value="1"/>
</dbReference>
<dbReference type="GO" id="GO:0022857">
    <property type="term" value="F:transmembrane transporter activity"/>
    <property type="evidence" value="ECO:0007669"/>
    <property type="project" value="InterPro"/>
</dbReference>
<keyword evidence="3 5" id="KW-1133">Transmembrane helix</keyword>
<evidence type="ECO:0000313" key="7">
    <source>
        <dbReference type="Ensembl" id="ENSPMGP00000015282.1"/>
    </source>
</evidence>
<feature type="transmembrane region" description="Helical" evidence="5">
    <location>
        <begin position="256"/>
        <end position="275"/>
    </location>
</feature>
<evidence type="ECO:0000256" key="5">
    <source>
        <dbReference type="SAM" id="Phobius"/>
    </source>
</evidence>
<sequence>MVKFEDLLGDINGFGRFQVLIIIISFIGRFTMPCHFMLNNFIGAVPAHHCDYSYLDQNERFRNLTPVQKLAVSIPMGNDGKPSSCRMFEELQYHLLLNSTNMNYSGVSTVPCSQGWIYDNTTFKSTLTSQWDLVCDKKGKNKATATIFFIGVMFGAMTFGLLSDRLGRRIPLLLSYVSGMLFAVATAFSTTYVMFAVLRFFTGFCITGIVIVSAVLSVEWVDIEHRKLVGVIDSLSWTFGNTVFPLIAYFVTDWRWLMISVTSPVLLAILTWRWMPESARWLIANGKLTSAQKYLKQCAKMNNRNESIHMVKPEVGSYLYFEPGLSHWSIMVWTVFCVAIAFYGISFNITGFGLNMYLTQFTYALIELPAKLSAYFLWDRIGRRPVQVGAQFLAALLLHVTILSDMAVIRTVVAVIGKGFSSAAFGTLVLYSSELYPTVLRQNGMGYNSFMARLGVALAPLVLLLEDVWKELPQVILCCAALLGGLVARSLSETRNRCLPETIEDIEKYW</sequence>
<dbReference type="Proteomes" id="UP000261520">
    <property type="component" value="Unplaced"/>
</dbReference>
<dbReference type="Pfam" id="PF07690">
    <property type="entry name" value="MFS_1"/>
    <property type="match status" value="1"/>
</dbReference>
<feature type="transmembrane region" description="Helical" evidence="5">
    <location>
        <begin position="228"/>
        <end position="250"/>
    </location>
</feature>
<proteinExistence type="predicted"/>
<evidence type="ECO:0000256" key="1">
    <source>
        <dbReference type="ARBA" id="ARBA00004141"/>
    </source>
</evidence>
<reference evidence="7" key="1">
    <citation type="submission" date="2025-08" db="UniProtKB">
        <authorList>
            <consortium name="Ensembl"/>
        </authorList>
    </citation>
    <scope>IDENTIFICATION</scope>
</reference>
<dbReference type="GO" id="GO:0016020">
    <property type="term" value="C:membrane"/>
    <property type="evidence" value="ECO:0007669"/>
    <property type="project" value="UniProtKB-SubCell"/>
</dbReference>
<feature type="domain" description="Major facilitator superfamily (MFS) profile" evidence="6">
    <location>
        <begin position="87"/>
        <end position="496"/>
    </location>
</feature>
<evidence type="ECO:0000256" key="3">
    <source>
        <dbReference type="ARBA" id="ARBA00022989"/>
    </source>
</evidence>
<feature type="transmembrane region" description="Helical" evidence="5">
    <location>
        <begin position="143"/>
        <end position="162"/>
    </location>
</feature>
<reference evidence="7" key="2">
    <citation type="submission" date="2025-09" db="UniProtKB">
        <authorList>
            <consortium name="Ensembl"/>
        </authorList>
    </citation>
    <scope>IDENTIFICATION</scope>
</reference>
<dbReference type="PANTHER" id="PTHR24064">
    <property type="entry name" value="SOLUTE CARRIER FAMILY 22 MEMBER"/>
    <property type="match status" value="1"/>
</dbReference>
<keyword evidence="8" id="KW-1185">Reference proteome</keyword>
<dbReference type="Gene3D" id="1.20.1250.20">
    <property type="entry name" value="MFS general substrate transporter like domains"/>
    <property type="match status" value="1"/>
</dbReference>
<feature type="transmembrane region" description="Helical" evidence="5">
    <location>
        <begin position="330"/>
        <end position="349"/>
    </location>
</feature>
<comment type="subcellular location">
    <subcellularLocation>
        <location evidence="1">Membrane</location>
        <topology evidence="1">Multi-pass membrane protein</topology>
    </subcellularLocation>
</comment>
<evidence type="ECO:0000256" key="4">
    <source>
        <dbReference type="ARBA" id="ARBA00023136"/>
    </source>
</evidence>
<keyword evidence="4 5" id="KW-0472">Membrane</keyword>
<keyword evidence="2 5" id="KW-0812">Transmembrane</keyword>
<feature type="transmembrane region" description="Helical" evidence="5">
    <location>
        <begin position="390"/>
        <end position="409"/>
    </location>
</feature>
<evidence type="ECO:0000259" key="6">
    <source>
        <dbReference type="PROSITE" id="PS50850"/>
    </source>
</evidence>
<dbReference type="InterPro" id="IPR020846">
    <property type="entry name" value="MFS_dom"/>
</dbReference>
<feature type="transmembrane region" description="Helical" evidence="5">
    <location>
        <begin position="174"/>
        <end position="195"/>
    </location>
</feature>
<dbReference type="STRING" id="409849.ENSPMGP00000015282"/>
<dbReference type="Ensembl" id="ENSPMGT00000016294.1">
    <property type="protein sequence ID" value="ENSPMGP00000015282.1"/>
    <property type="gene ID" value="ENSPMGG00000012519.1"/>
</dbReference>
<protein>
    <recommendedName>
        <fullName evidence="6">Major facilitator superfamily (MFS) profile domain-containing protein</fullName>
    </recommendedName>
</protein>
<evidence type="ECO:0000256" key="2">
    <source>
        <dbReference type="ARBA" id="ARBA00022692"/>
    </source>
</evidence>
<feature type="transmembrane region" description="Helical" evidence="5">
    <location>
        <begin position="201"/>
        <end position="221"/>
    </location>
</feature>
<organism evidence="7 8">
    <name type="scientific">Periophthalmus magnuspinnatus</name>
    <dbReference type="NCBI Taxonomy" id="409849"/>
    <lineage>
        <taxon>Eukaryota</taxon>
        <taxon>Metazoa</taxon>
        <taxon>Chordata</taxon>
        <taxon>Craniata</taxon>
        <taxon>Vertebrata</taxon>
        <taxon>Euteleostomi</taxon>
        <taxon>Actinopterygii</taxon>
        <taxon>Neopterygii</taxon>
        <taxon>Teleostei</taxon>
        <taxon>Neoteleostei</taxon>
        <taxon>Acanthomorphata</taxon>
        <taxon>Gobiaria</taxon>
        <taxon>Gobiiformes</taxon>
        <taxon>Gobioidei</taxon>
        <taxon>Gobiidae</taxon>
        <taxon>Oxudercinae</taxon>
        <taxon>Periophthalmus</taxon>
    </lineage>
</organism>
<dbReference type="InterPro" id="IPR011701">
    <property type="entry name" value="MFS"/>
</dbReference>
<accession>A0A3B4ADY5</accession>
<dbReference type="InterPro" id="IPR036259">
    <property type="entry name" value="MFS_trans_sf"/>
</dbReference>
<name>A0A3B4ADY5_9GOBI</name>
<dbReference type="SUPFAM" id="SSF103473">
    <property type="entry name" value="MFS general substrate transporter"/>
    <property type="match status" value="1"/>
</dbReference>